<gene>
    <name evidence="6" type="primary">rbsD</name>
    <name evidence="6" type="ORF">H8S11_04920</name>
</gene>
<evidence type="ECO:0000256" key="1">
    <source>
        <dbReference type="ARBA" id="ARBA00000223"/>
    </source>
</evidence>
<accession>A0A8J6J832</accession>
<sequence>MKKSGILNAQLLSELTKLRHGDKLLICDAGFPIPVGGNVVDISLVGGIPDLPQTLKAVLNEMVFESYVIMNTLAEKNPEYYQLITQLFQAQTHVEVPMEEFIILAQDVKLFIRTGELRSASNLMLASASGTPQAVALYDISIKE</sequence>
<keyword evidence="3" id="KW-0963">Cytoplasm</keyword>
<evidence type="ECO:0000256" key="2">
    <source>
        <dbReference type="ARBA" id="ARBA00012862"/>
    </source>
</evidence>
<proteinExistence type="predicted"/>
<dbReference type="AlphaFoldDB" id="A0A8J6J832"/>
<keyword evidence="4 6" id="KW-0413">Isomerase</keyword>
<dbReference type="NCBIfam" id="NF008761">
    <property type="entry name" value="PRK11797.1"/>
    <property type="match status" value="1"/>
</dbReference>
<dbReference type="SUPFAM" id="SSF102546">
    <property type="entry name" value="RbsD-like"/>
    <property type="match status" value="1"/>
</dbReference>
<comment type="caution">
    <text evidence="6">The sequence shown here is derived from an EMBL/GenBank/DDBJ whole genome shotgun (WGS) entry which is preliminary data.</text>
</comment>
<dbReference type="Gene3D" id="3.40.1650.10">
    <property type="entry name" value="RbsD-like domain"/>
    <property type="match status" value="1"/>
</dbReference>
<evidence type="ECO:0000256" key="4">
    <source>
        <dbReference type="ARBA" id="ARBA00023235"/>
    </source>
</evidence>
<dbReference type="Proteomes" id="UP000628736">
    <property type="component" value="Unassembled WGS sequence"/>
</dbReference>
<dbReference type="EC" id="5.4.99.62" evidence="2"/>
<protein>
    <recommendedName>
        <fullName evidence="2">D-ribose pyranase</fullName>
        <ecNumber evidence="2">5.4.99.62</ecNumber>
    </recommendedName>
</protein>
<dbReference type="GO" id="GO:0019303">
    <property type="term" value="P:D-ribose catabolic process"/>
    <property type="evidence" value="ECO:0007669"/>
    <property type="project" value="TreeGrafter"/>
</dbReference>
<dbReference type="PANTHER" id="PTHR37831">
    <property type="entry name" value="D-RIBOSE PYRANASE"/>
    <property type="match status" value="1"/>
</dbReference>
<evidence type="ECO:0000313" key="7">
    <source>
        <dbReference type="Proteomes" id="UP000628736"/>
    </source>
</evidence>
<dbReference type="PANTHER" id="PTHR37831:SF1">
    <property type="entry name" value="D-RIBOSE PYRANASE"/>
    <property type="match status" value="1"/>
</dbReference>
<dbReference type="GO" id="GO:0062193">
    <property type="term" value="F:D-ribose pyranase activity"/>
    <property type="evidence" value="ECO:0007669"/>
    <property type="project" value="UniProtKB-EC"/>
</dbReference>
<organism evidence="6 7">
    <name type="scientific">Flintibacter hominis</name>
    <dbReference type="NCBI Taxonomy" id="2763048"/>
    <lineage>
        <taxon>Bacteria</taxon>
        <taxon>Bacillati</taxon>
        <taxon>Bacillota</taxon>
        <taxon>Clostridia</taxon>
        <taxon>Eubacteriales</taxon>
        <taxon>Flintibacter</taxon>
    </lineage>
</organism>
<dbReference type="GO" id="GO:0005829">
    <property type="term" value="C:cytosol"/>
    <property type="evidence" value="ECO:0007669"/>
    <property type="project" value="TreeGrafter"/>
</dbReference>
<keyword evidence="5" id="KW-0119">Carbohydrate metabolism</keyword>
<keyword evidence="7" id="KW-1185">Reference proteome</keyword>
<dbReference type="InterPro" id="IPR023750">
    <property type="entry name" value="RbsD-like_sf"/>
</dbReference>
<dbReference type="GO" id="GO:0048029">
    <property type="term" value="F:monosaccharide binding"/>
    <property type="evidence" value="ECO:0007669"/>
    <property type="project" value="InterPro"/>
</dbReference>
<dbReference type="InterPro" id="IPR007721">
    <property type="entry name" value="RbsD_FucU"/>
</dbReference>
<dbReference type="EMBL" id="JACOPO010000002">
    <property type="protein sequence ID" value="MBC5722157.1"/>
    <property type="molecule type" value="Genomic_DNA"/>
</dbReference>
<dbReference type="Pfam" id="PF05025">
    <property type="entry name" value="RbsD_FucU"/>
    <property type="match status" value="1"/>
</dbReference>
<comment type="catalytic activity">
    <reaction evidence="1">
        <text>beta-D-ribopyranose = beta-D-ribofuranose</text>
        <dbReference type="Rhea" id="RHEA:25432"/>
        <dbReference type="ChEBI" id="CHEBI:27476"/>
        <dbReference type="ChEBI" id="CHEBI:47002"/>
        <dbReference type="EC" id="5.4.99.62"/>
    </reaction>
</comment>
<name>A0A8J6J832_9FIRM</name>
<dbReference type="RefSeq" id="WP_147572906.1">
    <property type="nucleotide sequence ID" value="NZ_JACOPO010000002.1"/>
</dbReference>
<evidence type="ECO:0000256" key="3">
    <source>
        <dbReference type="ARBA" id="ARBA00022490"/>
    </source>
</evidence>
<evidence type="ECO:0000313" key="6">
    <source>
        <dbReference type="EMBL" id="MBC5722157.1"/>
    </source>
</evidence>
<dbReference type="GO" id="GO:0016872">
    <property type="term" value="F:intramolecular lyase activity"/>
    <property type="evidence" value="ECO:0007669"/>
    <property type="project" value="InterPro"/>
</dbReference>
<reference evidence="6" key="1">
    <citation type="submission" date="2020-08" db="EMBL/GenBank/DDBJ databases">
        <title>Genome public.</title>
        <authorList>
            <person name="Liu C."/>
            <person name="Sun Q."/>
        </authorList>
    </citation>
    <scope>NUCLEOTIDE SEQUENCE</scope>
    <source>
        <strain evidence="6">NSJ-23</strain>
    </source>
</reference>
<dbReference type="InterPro" id="IPR023064">
    <property type="entry name" value="D-ribose_pyranase"/>
</dbReference>
<evidence type="ECO:0000256" key="5">
    <source>
        <dbReference type="ARBA" id="ARBA00023277"/>
    </source>
</evidence>